<feature type="domain" description="TRAPPC10/Trs130 N-terminal" evidence="1">
    <location>
        <begin position="122"/>
        <end position="424"/>
    </location>
</feature>
<dbReference type="GO" id="GO:1990071">
    <property type="term" value="C:TRAPPII protein complex"/>
    <property type="evidence" value="ECO:0007669"/>
    <property type="project" value="InterPro"/>
</dbReference>
<feature type="non-terminal residue" evidence="2">
    <location>
        <position position="468"/>
    </location>
</feature>
<dbReference type="AlphaFoldDB" id="A0A9W7XZ83"/>
<comment type="caution">
    <text evidence="2">The sequence shown here is derived from an EMBL/GenBank/DDBJ whole genome shotgun (WGS) entry which is preliminary data.</text>
</comment>
<proteinExistence type="predicted"/>
<sequence>FWLDNNTRFEQGKAEFERRIVETKGACSIDDLSVYYKQYQLDSYERHLKYNRYVWRRSFSMVWPGVRAWAVDIRRRRARRVLAVAKHSEQGYFDRGPLAEQRLDAPQQHPSADSSPELDALKDECGIWPRIEKEFTARLPLRNLIWKGGITQTARFVEQLDIAISHAEGGQPAHDSPIPDQQTAPLLHIYLLETLDADADTYKAIVRPRAKSWATRASQRKGEEWLVIYLPNAAEVQKMATTSKFLNMRASVFDKLKGDLQVKKDVERVVMLQPASVESWNAAFLAIRDRVVQALDDRVASIAEEIRRMDANRMLPGWNYCKFFVFKEGLVNLYRLMGLRDGALAQYDELEAAYLQLFNSQRLSWFSKFGGSEPGDDYTDLLDLSKKPYRQQMIENTISMFDFRIYLFGQQCQLLIDMSRYNELVERAQRFIATFAKSMREPGTGLTLAFVSSWVYSTCQNIVEICEG</sequence>
<accession>A0A9W7XZ83</accession>
<dbReference type="Pfam" id="PF23036">
    <property type="entry name" value="TRAPPC10_1st"/>
    <property type="match status" value="1"/>
</dbReference>
<dbReference type="GO" id="GO:0006891">
    <property type="term" value="P:intra-Golgi vesicle-mediated transport"/>
    <property type="evidence" value="ECO:0007669"/>
    <property type="project" value="TreeGrafter"/>
</dbReference>
<dbReference type="InterPro" id="IPR018796">
    <property type="entry name" value="COA8"/>
</dbReference>
<dbReference type="InterPro" id="IPR045126">
    <property type="entry name" value="TRAPPC10/Trs130"/>
</dbReference>
<evidence type="ECO:0000259" key="1">
    <source>
        <dbReference type="Pfam" id="PF23036"/>
    </source>
</evidence>
<dbReference type="GO" id="GO:0034498">
    <property type="term" value="P:early endosome to Golgi transport"/>
    <property type="evidence" value="ECO:0007669"/>
    <property type="project" value="TreeGrafter"/>
</dbReference>
<dbReference type="PANTHER" id="PTHR13251:SF3">
    <property type="entry name" value="TRAFFICKING PROTEIN PARTICLE COMPLEX SUBUNIT 10"/>
    <property type="match status" value="1"/>
</dbReference>
<keyword evidence="3" id="KW-1185">Reference proteome</keyword>
<evidence type="ECO:0000313" key="2">
    <source>
        <dbReference type="EMBL" id="KAJ1720705.1"/>
    </source>
</evidence>
<dbReference type="Proteomes" id="UP001143981">
    <property type="component" value="Unassembled WGS sequence"/>
</dbReference>
<reference evidence="2" key="1">
    <citation type="submission" date="2022-07" db="EMBL/GenBank/DDBJ databases">
        <title>Phylogenomic reconstructions and comparative analyses of Kickxellomycotina fungi.</title>
        <authorList>
            <person name="Reynolds N.K."/>
            <person name="Stajich J.E."/>
            <person name="Barry K."/>
            <person name="Grigoriev I.V."/>
            <person name="Crous P."/>
            <person name="Smith M.E."/>
        </authorList>
    </citation>
    <scope>NUCLEOTIDE SEQUENCE</scope>
    <source>
        <strain evidence="2">BCRC 34381</strain>
    </source>
</reference>
<gene>
    <name evidence="2" type="ORF">LPJ61_006128</name>
</gene>
<dbReference type="PANTHER" id="PTHR13251">
    <property type="entry name" value="EPILEPSY HOLOPROSENCEPHALY CANDIDATE 1/TMEM1"/>
    <property type="match status" value="1"/>
</dbReference>
<evidence type="ECO:0000313" key="3">
    <source>
        <dbReference type="Proteomes" id="UP001143981"/>
    </source>
</evidence>
<dbReference type="GO" id="GO:0005829">
    <property type="term" value="C:cytosol"/>
    <property type="evidence" value="ECO:0007669"/>
    <property type="project" value="GOC"/>
</dbReference>
<dbReference type="OrthoDB" id="10256906at2759"/>
<dbReference type="InterPro" id="IPR056913">
    <property type="entry name" value="TRAPPC10/Trs130_N"/>
</dbReference>
<protein>
    <recommendedName>
        <fullName evidence="1">TRAPPC10/Trs130 N-terminal domain-containing protein</fullName>
    </recommendedName>
</protein>
<dbReference type="GO" id="GO:0097193">
    <property type="term" value="P:intrinsic apoptotic signaling pathway"/>
    <property type="evidence" value="ECO:0007669"/>
    <property type="project" value="InterPro"/>
</dbReference>
<name>A0A9W7XZ83_9FUNG</name>
<feature type="non-terminal residue" evidence="2">
    <location>
        <position position="1"/>
    </location>
</feature>
<organism evidence="2 3">
    <name type="scientific">Coemansia biformis</name>
    <dbReference type="NCBI Taxonomy" id="1286918"/>
    <lineage>
        <taxon>Eukaryota</taxon>
        <taxon>Fungi</taxon>
        <taxon>Fungi incertae sedis</taxon>
        <taxon>Zoopagomycota</taxon>
        <taxon>Kickxellomycotina</taxon>
        <taxon>Kickxellomycetes</taxon>
        <taxon>Kickxellales</taxon>
        <taxon>Kickxellaceae</taxon>
        <taxon>Coemansia</taxon>
    </lineage>
</organism>
<dbReference type="Pfam" id="PF10231">
    <property type="entry name" value="COA8"/>
    <property type="match status" value="1"/>
</dbReference>
<dbReference type="EMBL" id="JANBOI010002624">
    <property type="protein sequence ID" value="KAJ1720705.1"/>
    <property type="molecule type" value="Genomic_DNA"/>
</dbReference>